<evidence type="ECO:0000256" key="6">
    <source>
        <dbReference type="ARBA" id="ARBA00022519"/>
    </source>
</evidence>
<evidence type="ECO:0000256" key="5">
    <source>
        <dbReference type="ARBA" id="ARBA00022481"/>
    </source>
</evidence>
<dbReference type="GO" id="GO:0015628">
    <property type="term" value="P:protein secretion by the type II secretion system"/>
    <property type="evidence" value="ECO:0007669"/>
    <property type="project" value="InterPro"/>
</dbReference>
<sequence>MKPVRGFTLLELLVALSIFAAIGVMAWGGLSSVMRQQAQTEKYSDRMHDLQLAYRIFQRDLEQFVDRDIRNEFGDVVPALVAGGNYRGVEFSRIGHPNPANFLRSNVQRVAYLMDDTRLLRRSWRVLDRSQDTLPDEQMLVEGVQNFVMRYLDQNKNWQDRWPPAAALGVSPTGSGPQWPLAVEVQLSLEDLGVLRWIFRLPDTYRPPSSPGGSGSGVQGGGNT</sequence>
<dbReference type="Gene3D" id="3.10.610.10">
    <property type="entry name" value="GSPII I/J protein-like"/>
    <property type="match status" value="1"/>
</dbReference>
<dbReference type="InterPro" id="IPR045584">
    <property type="entry name" value="Pilin-like"/>
</dbReference>
<organism evidence="11">
    <name type="scientific">hydrothermal vent metagenome</name>
    <dbReference type="NCBI Taxonomy" id="652676"/>
    <lineage>
        <taxon>unclassified sequences</taxon>
        <taxon>metagenomes</taxon>
        <taxon>ecological metagenomes</taxon>
    </lineage>
</organism>
<evidence type="ECO:0000256" key="10">
    <source>
        <dbReference type="SAM" id="Phobius"/>
    </source>
</evidence>
<evidence type="ECO:0000256" key="7">
    <source>
        <dbReference type="ARBA" id="ARBA00022692"/>
    </source>
</evidence>
<dbReference type="InterPro" id="IPR012902">
    <property type="entry name" value="N_methyl_site"/>
</dbReference>
<evidence type="ECO:0000256" key="1">
    <source>
        <dbReference type="ARBA" id="ARBA00004377"/>
    </source>
</evidence>
<dbReference type="Pfam" id="PF07963">
    <property type="entry name" value="N_methyl"/>
    <property type="match status" value="1"/>
</dbReference>
<dbReference type="InterPro" id="IPR010055">
    <property type="entry name" value="T2SS_protein-GspJ"/>
</dbReference>
<evidence type="ECO:0000256" key="4">
    <source>
        <dbReference type="ARBA" id="ARBA00022475"/>
    </source>
</evidence>
<dbReference type="GO" id="GO:0015627">
    <property type="term" value="C:type II protein secretion system complex"/>
    <property type="evidence" value="ECO:0007669"/>
    <property type="project" value="InterPro"/>
</dbReference>
<keyword evidence="8 10" id="KW-1133">Transmembrane helix</keyword>
<dbReference type="Gene3D" id="2.10.70.20">
    <property type="entry name" value="gspk-gspi-gspj complex like domains"/>
    <property type="match status" value="1"/>
</dbReference>
<dbReference type="Pfam" id="PF11612">
    <property type="entry name" value="T2SSJ"/>
    <property type="match status" value="1"/>
</dbReference>
<dbReference type="NCBIfam" id="TIGR01711">
    <property type="entry name" value="gspJ"/>
    <property type="match status" value="1"/>
</dbReference>
<dbReference type="PANTHER" id="PTHR39583:SF2">
    <property type="entry name" value="TYPE II SECRETION SYSTEM PROTEIN J"/>
    <property type="match status" value="1"/>
</dbReference>
<gene>
    <name evidence="11" type="ORF">MNBD_GAMMA15-2314</name>
</gene>
<dbReference type="NCBIfam" id="TIGR02532">
    <property type="entry name" value="IV_pilin_GFxxxE"/>
    <property type="match status" value="1"/>
</dbReference>
<keyword evidence="6" id="KW-0997">Cell inner membrane</keyword>
<dbReference type="PANTHER" id="PTHR39583">
    <property type="entry name" value="TYPE II SECRETION SYSTEM PROTEIN J-RELATED"/>
    <property type="match status" value="1"/>
</dbReference>
<evidence type="ECO:0000256" key="8">
    <source>
        <dbReference type="ARBA" id="ARBA00022989"/>
    </source>
</evidence>
<evidence type="ECO:0000313" key="11">
    <source>
        <dbReference type="EMBL" id="VAW78701.1"/>
    </source>
</evidence>
<evidence type="ECO:0000256" key="9">
    <source>
        <dbReference type="ARBA" id="ARBA00023136"/>
    </source>
</evidence>
<evidence type="ECO:0000256" key="3">
    <source>
        <dbReference type="ARBA" id="ARBA00021539"/>
    </source>
</evidence>
<protein>
    <recommendedName>
        <fullName evidence="3">Type II secretion system protein J</fullName>
    </recommendedName>
</protein>
<keyword evidence="5" id="KW-0488">Methylation</keyword>
<dbReference type="AlphaFoldDB" id="A0A3B0YH23"/>
<dbReference type="InterPro" id="IPR051621">
    <property type="entry name" value="T2SS_protein_J"/>
</dbReference>
<keyword evidence="4" id="KW-1003">Cell membrane</keyword>
<keyword evidence="7 10" id="KW-0812">Transmembrane</keyword>
<accession>A0A3B0YH23</accession>
<reference evidence="11" key="1">
    <citation type="submission" date="2018-06" db="EMBL/GenBank/DDBJ databases">
        <authorList>
            <person name="Zhirakovskaya E."/>
        </authorList>
    </citation>
    <scope>NUCLEOTIDE SEQUENCE</scope>
</reference>
<evidence type="ECO:0000256" key="2">
    <source>
        <dbReference type="ARBA" id="ARBA00011084"/>
    </source>
</evidence>
<feature type="transmembrane region" description="Helical" evidence="10">
    <location>
        <begin position="12"/>
        <end position="30"/>
    </location>
</feature>
<dbReference type="SUPFAM" id="SSF54523">
    <property type="entry name" value="Pili subunits"/>
    <property type="match status" value="1"/>
</dbReference>
<dbReference type="GO" id="GO:0005886">
    <property type="term" value="C:plasma membrane"/>
    <property type="evidence" value="ECO:0007669"/>
    <property type="project" value="UniProtKB-SubCell"/>
</dbReference>
<name>A0A3B0YH23_9ZZZZ</name>
<keyword evidence="9 10" id="KW-0472">Membrane</keyword>
<dbReference type="EMBL" id="UOFN01000098">
    <property type="protein sequence ID" value="VAW78701.1"/>
    <property type="molecule type" value="Genomic_DNA"/>
</dbReference>
<proteinExistence type="inferred from homology"/>
<comment type="subcellular location">
    <subcellularLocation>
        <location evidence="1">Cell inner membrane</location>
        <topology evidence="1">Single-pass membrane protein</topology>
    </subcellularLocation>
</comment>
<dbReference type="PROSITE" id="PS00409">
    <property type="entry name" value="PROKAR_NTER_METHYL"/>
    <property type="match status" value="1"/>
</dbReference>
<comment type="similarity">
    <text evidence="2">Belongs to the GSP J family.</text>
</comment>